<dbReference type="SUPFAM" id="SSF141322">
    <property type="entry name" value="NfeD domain-like"/>
    <property type="match status" value="1"/>
</dbReference>
<keyword evidence="12" id="KW-1185">Reference proteome</keyword>
<feature type="transmembrane region" description="Helical" evidence="6">
    <location>
        <begin position="330"/>
        <end position="350"/>
    </location>
</feature>
<dbReference type="SUPFAM" id="SSF52096">
    <property type="entry name" value="ClpP/crotonase"/>
    <property type="match status" value="1"/>
</dbReference>
<dbReference type="InterPro" id="IPR056739">
    <property type="entry name" value="NfeD_membrane"/>
</dbReference>
<evidence type="ECO:0000256" key="3">
    <source>
        <dbReference type="ARBA" id="ARBA00022989"/>
    </source>
</evidence>
<dbReference type="PANTHER" id="PTHR33507:SF4">
    <property type="entry name" value="NODULATION COMPETITIVENESS PROTEIN NFED"/>
    <property type="match status" value="1"/>
</dbReference>
<keyword evidence="4 6" id="KW-0472">Membrane</keyword>
<keyword evidence="7" id="KW-0732">Signal</keyword>
<dbReference type="Gene3D" id="2.40.50.140">
    <property type="entry name" value="Nucleic acid-binding proteins"/>
    <property type="match status" value="1"/>
</dbReference>
<dbReference type="InterPro" id="IPR002810">
    <property type="entry name" value="NfeD-like_C"/>
</dbReference>
<dbReference type="GO" id="GO:0008233">
    <property type="term" value="F:peptidase activity"/>
    <property type="evidence" value="ECO:0007669"/>
    <property type="project" value="UniProtKB-KW"/>
</dbReference>
<feature type="signal peptide" evidence="7">
    <location>
        <begin position="1"/>
        <end position="24"/>
    </location>
</feature>
<keyword evidence="11" id="KW-0645">Protease</keyword>
<evidence type="ECO:0000313" key="11">
    <source>
        <dbReference type="EMBL" id="PZV40056.1"/>
    </source>
</evidence>
<dbReference type="Pfam" id="PF25145">
    <property type="entry name" value="NfeD1b_N"/>
    <property type="match status" value="1"/>
</dbReference>
<dbReference type="InterPro" id="IPR052165">
    <property type="entry name" value="Membrane_assoc_protease"/>
</dbReference>
<evidence type="ECO:0000259" key="9">
    <source>
        <dbReference type="Pfam" id="PF24961"/>
    </source>
</evidence>
<dbReference type="Pfam" id="PF01957">
    <property type="entry name" value="NfeD"/>
    <property type="match status" value="1"/>
</dbReference>
<dbReference type="RefSeq" id="WP_111543790.1">
    <property type="nucleotide sequence ID" value="NZ_MZXV01000013.1"/>
</dbReference>
<name>A0A2W7E9X6_9HYPH</name>
<dbReference type="GO" id="GO:0006508">
    <property type="term" value="P:proteolysis"/>
    <property type="evidence" value="ECO:0007669"/>
    <property type="project" value="UniProtKB-KW"/>
</dbReference>
<dbReference type="Pfam" id="PF24961">
    <property type="entry name" value="NfeD_membrane"/>
    <property type="match status" value="1"/>
</dbReference>
<feature type="transmembrane region" description="Helical" evidence="6">
    <location>
        <begin position="282"/>
        <end position="300"/>
    </location>
</feature>
<evidence type="ECO:0000256" key="2">
    <source>
        <dbReference type="ARBA" id="ARBA00022692"/>
    </source>
</evidence>
<feature type="chain" id="PRO_5016120255" evidence="7">
    <location>
        <begin position="25"/>
        <end position="457"/>
    </location>
</feature>
<dbReference type="Proteomes" id="UP000248616">
    <property type="component" value="Unassembled WGS sequence"/>
</dbReference>
<dbReference type="FunFam" id="3.90.226.10:FF:000089">
    <property type="entry name" value="Membrane-bound serine protease"/>
    <property type="match status" value="1"/>
</dbReference>
<organism evidence="11 12">
    <name type="scientific">Mesorhizobium kowhaii</name>
    <dbReference type="NCBI Taxonomy" id="1300272"/>
    <lineage>
        <taxon>Bacteria</taxon>
        <taxon>Pseudomonadati</taxon>
        <taxon>Pseudomonadota</taxon>
        <taxon>Alphaproteobacteria</taxon>
        <taxon>Hyphomicrobiales</taxon>
        <taxon>Phyllobacteriaceae</taxon>
        <taxon>Mesorhizobium</taxon>
    </lineage>
</organism>
<comment type="caution">
    <text evidence="11">The sequence shown here is derived from an EMBL/GenBank/DDBJ whole genome shotgun (WGS) entry which is preliminary data.</text>
</comment>
<dbReference type="PANTHER" id="PTHR33507">
    <property type="entry name" value="INNER MEMBRANE PROTEIN YBBJ"/>
    <property type="match status" value="1"/>
</dbReference>
<dbReference type="OrthoDB" id="5289056at2"/>
<feature type="region of interest" description="Disordered" evidence="5">
    <location>
        <begin position="130"/>
        <end position="157"/>
    </location>
</feature>
<feature type="domain" description="NfeD integral membrane" evidence="9">
    <location>
        <begin position="261"/>
        <end position="374"/>
    </location>
</feature>
<feature type="transmembrane region" description="Helical" evidence="6">
    <location>
        <begin position="306"/>
        <end position="323"/>
    </location>
</feature>
<dbReference type="InterPro" id="IPR012340">
    <property type="entry name" value="NA-bd_OB-fold"/>
</dbReference>
<dbReference type="EMBL" id="MZXV01000013">
    <property type="protein sequence ID" value="PZV40056.1"/>
    <property type="molecule type" value="Genomic_DNA"/>
</dbReference>
<reference evidence="12" key="1">
    <citation type="submission" date="2017-03" db="EMBL/GenBank/DDBJ databases">
        <authorList>
            <person name="Safronova V.I."/>
            <person name="Sazanova A.L."/>
            <person name="Chirak E.R."/>
        </authorList>
    </citation>
    <scope>NUCLEOTIDE SEQUENCE [LARGE SCALE GENOMIC DNA]</scope>
    <source>
        <strain evidence="12">Ach-343</strain>
    </source>
</reference>
<evidence type="ECO:0000256" key="4">
    <source>
        <dbReference type="ARBA" id="ARBA00023136"/>
    </source>
</evidence>
<evidence type="ECO:0000313" key="12">
    <source>
        <dbReference type="Proteomes" id="UP000248616"/>
    </source>
</evidence>
<protein>
    <submittedName>
        <fullName evidence="11">Serine protease</fullName>
    </submittedName>
</protein>
<keyword evidence="3 6" id="KW-1133">Transmembrane helix</keyword>
<evidence type="ECO:0000259" key="8">
    <source>
        <dbReference type="Pfam" id="PF01957"/>
    </source>
</evidence>
<dbReference type="InterPro" id="IPR056738">
    <property type="entry name" value="NfeD1b_N"/>
</dbReference>
<feature type="domain" description="NfeD1b N-terminal" evidence="10">
    <location>
        <begin position="40"/>
        <end position="134"/>
    </location>
</feature>
<dbReference type="InterPro" id="IPR029045">
    <property type="entry name" value="ClpP/crotonase-like_dom_sf"/>
</dbReference>
<sequence>MTFARVAILAAAFVAAAVFSPFSAAGSEKVALSVAIDGAIGPASTRQLEEALDAAATRGAEVLILQIDTPGGLVTSMREMIADILASPVPVIGYVAPAGGHAASAGTYILYATHVAAMAPGTNLGAATPVEMGGLPSLPGGDKDKGDQKDATGRPAGDAMMAKVTNDAVALIRSLAELRGRNGDWGEKAVREAASLSANAALQEHVIDFVAHDTTELLQLADGRTVDVASRKVVLATKGLPVETLEPGWFIRLLAVITDPNIAIILMLVGVYGIVFEFTSPGAVAPGVIGTICLVLGLYALNLLPINYTGLALMLLGVAFLVVEAFNPTVVLGLSGVAAFLFGAAMLLRVEGPGFAMSWAVIGPAAALTLGLALLTGTYLWAARSNPPRVGGEAMRGLPAEILDWQGGEGHVLAQGERWRAKADEPIAPGDSVEVTDVSDLVLTVRRRDAGKNGAKQ</sequence>
<feature type="domain" description="NfeD-like C-terminal" evidence="8">
    <location>
        <begin position="393"/>
        <end position="447"/>
    </location>
</feature>
<evidence type="ECO:0000256" key="1">
    <source>
        <dbReference type="ARBA" id="ARBA00004141"/>
    </source>
</evidence>
<comment type="subcellular location">
    <subcellularLocation>
        <location evidence="1">Membrane</location>
        <topology evidence="1">Multi-pass membrane protein</topology>
    </subcellularLocation>
</comment>
<evidence type="ECO:0000256" key="6">
    <source>
        <dbReference type="SAM" id="Phobius"/>
    </source>
</evidence>
<feature type="compositionally biased region" description="Basic and acidic residues" evidence="5">
    <location>
        <begin position="141"/>
        <end position="152"/>
    </location>
</feature>
<evidence type="ECO:0000259" key="10">
    <source>
        <dbReference type="Pfam" id="PF25145"/>
    </source>
</evidence>
<dbReference type="Gene3D" id="3.90.226.10">
    <property type="entry name" value="2-enoyl-CoA Hydratase, Chain A, domain 1"/>
    <property type="match status" value="1"/>
</dbReference>
<accession>A0A2W7E9X6</accession>
<dbReference type="GO" id="GO:0016020">
    <property type="term" value="C:membrane"/>
    <property type="evidence" value="ECO:0007669"/>
    <property type="project" value="UniProtKB-SubCell"/>
</dbReference>
<keyword evidence="11" id="KW-0378">Hydrolase</keyword>
<feature type="transmembrane region" description="Helical" evidence="6">
    <location>
        <begin position="249"/>
        <end position="275"/>
    </location>
</feature>
<keyword evidence="2 6" id="KW-0812">Transmembrane</keyword>
<evidence type="ECO:0000256" key="5">
    <source>
        <dbReference type="SAM" id="MobiDB-lite"/>
    </source>
</evidence>
<dbReference type="CDD" id="cd07020">
    <property type="entry name" value="Clp_protease_NfeD_1"/>
    <property type="match status" value="1"/>
</dbReference>
<feature type="transmembrane region" description="Helical" evidence="6">
    <location>
        <begin position="356"/>
        <end position="382"/>
    </location>
</feature>
<gene>
    <name evidence="11" type="ORF">B5V02_06685</name>
</gene>
<evidence type="ECO:0000256" key="7">
    <source>
        <dbReference type="SAM" id="SignalP"/>
    </source>
</evidence>
<dbReference type="AlphaFoldDB" id="A0A2W7E9X6"/>
<proteinExistence type="predicted"/>